<dbReference type="PANTHER" id="PTHR12322">
    <property type="entry name" value="DOUBLESEX AND MAB-3 RELATED TRANSCRIPTION FACTOR DMRT"/>
    <property type="match status" value="1"/>
</dbReference>
<feature type="domain" description="DM" evidence="7">
    <location>
        <begin position="60"/>
        <end position="112"/>
    </location>
</feature>
<dbReference type="GO" id="GO:0007548">
    <property type="term" value="P:sex differentiation"/>
    <property type="evidence" value="ECO:0007669"/>
    <property type="project" value="TreeGrafter"/>
</dbReference>
<reference evidence="9" key="1">
    <citation type="submission" date="2022-10" db="EMBL/GenBank/DDBJ databases">
        <title>Genome assembly of Pristionchus species.</title>
        <authorList>
            <person name="Yoshida K."/>
            <person name="Sommer R.J."/>
        </authorList>
    </citation>
    <scope>NUCLEOTIDE SEQUENCE [LARGE SCALE GENOMIC DNA]</scope>
    <source>
        <strain evidence="9">RS5460</strain>
    </source>
</reference>
<dbReference type="Pfam" id="PF00751">
    <property type="entry name" value="DM"/>
    <property type="match status" value="1"/>
</dbReference>
<evidence type="ECO:0000313" key="8">
    <source>
        <dbReference type="EMBL" id="GMR43857.1"/>
    </source>
</evidence>
<sequence length="200" mass="22924">VPCMNHGDSSSHASSDCERSDCDCRKCVLIGRRREVTNKLMRLRAKTAINNGDFDARYTCFKCRIHGVKSVKKFHTPCPFAHCRCPSCELNEERRRICREISLIQQEENNKRRSSECSHSDESPRASPEIKEIKEAPSLSSDAKVILDLLNVLAIDPTHFNTFNFDFDALAQFFSQPTLMLPEEWLPEWPEIVSLVHEAL</sequence>
<feature type="DNA-binding region" description="DM" evidence="5">
    <location>
        <begin position="60"/>
        <end position="112"/>
    </location>
</feature>
<keyword evidence="9" id="KW-1185">Reference proteome</keyword>
<dbReference type="GO" id="GO:0000978">
    <property type="term" value="F:RNA polymerase II cis-regulatory region sequence-specific DNA binding"/>
    <property type="evidence" value="ECO:0007669"/>
    <property type="project" value="TreeGrafter"/>
</dbReference>
<dbReference type="Proteomes" id="UP001328107">
    <property type="component" value="Unassembled WGS sequence"/>
</dbReference>
<dbReference type="GO" id="GO:0000981">
    <property type="term" value="F:DNA-binding transcription factor activity, RNA polymerase II-specific"/>
    <property type="evidence" value="ECO:0007669"/>
    <property type="project" value="TreeGrafter"/>
</dbReference>
<dbReference type="SUPFAM" id="SSF82927">
    <property type="entry name" value="Cysteine-rich DNA binding domain, (DM domain)"/>
    <property type="match status" value="1"/>
</dbReference>
<proteinExistence type="predicted"/>
<gene>
    <name evidence="8" type="ORF">PMAYCL1PPCAC_14052</name>
</gene>
<feature type="non-terminal residue" evidence="8">
    <location>
        <position position="1"/>
    </location>
</feature>
<name>A0AAN4ZT15_9BILA</name>
<dbReference type="InterPro" id="IPR026607">
    <property type="entry name" value="DMRT"/>
</dbReference>
<dbReference type="GO" id="GO:0005634">
    <property type="term" value="C:nucleus"/>
    <property type="evidence" value="ECO:0007669"/>
    <property type="project" value="UniProtKB-SubCell"/>
</dbReference>
<dbReference type="AlphaFoldDB" id="A0AAN4ZT15"/>
<keyword evidence="3 5" id="KW-0238">DNA-binding</keyword>
<evidence type="ECO:0000256" key="6">
    <source>
        <dbReference type="SAM" id="MobiDB-lite"/>
    </source>
</evidence>
<evidence type="ECO:0000256" key="5">
    <source>
        <dbReference type="PROSITE-ProRule" id="PRU00070"/>
    </source>
</evidence>
<keyword evidence="1 5" id="KW-0479">Metal-binding</keyword>
<dbReference type="InterPro" id="IPR001275">
    <property type="entry name" value="DM_DNA-bd"/>
</dbReference>
<feature type="non-terminal residue" evidence="8">
    <location>
        <position position="200"/>
    </location>
</feature>
<keyword evidence="4 5" id="KW-0539">Nucleus</keyword>
<evidence type="ECO:0000256" key="4">
    <source>
        <dbReference type="ARBA" id="ARBA00023242"/>
    </source>
</evidence>
<keyword evidence="2 5" id="KW-0862">Zinc</keyword>
<dbReference type="SMART" id="SM00301">
    <property type="entry name" value="DM"/>
    <property type="match status" value="2"/>
</dbReference>
<dbReference type="PROSITE" id="PS50809">
    <property type="entry name" value="DM_2"/>
    <property type="match status" value="1"/>
</dbReference>
<dbReference type="InterPro" id="IPR036407">
    <property type="entry name" value="DM_DNA-bd_sf"/>
</dbReference>
<dbReference type="PANTHER" id="PTHR12322:SF118">
    <property type="entry name" value="DM DOMAIN-CONTAINING PROTEIN"/>
    <property type="match status" value="1"/>
</dbReference>
<accession>A0AAN4ZT15</accession>
<evidence type="ECO:0000313" key="9">
    <source>
        <dbReference type="Proteomes" id="UP001328107"/>
    </source>
</evidence>
<feature type="region of interest" description="Disordered" evidence="6">
    <location>
        <begin position="109"/>
        <end position="131"/>
    </location>
</feature>
<dbReference type="Gene3D" id="4.10.1040.10">
    <property type="entry name" value="DM DNA-binding domain"/>
    <property type="match status" value="1"/>
</dbReference>
<dbReference type="EMBL" id="BTRK01000003">
    <property type="protein sequence ID" value="GMR43857.1"/>
    <property type="molecule type" value="Genomic_DNA"/>
</dbReference>
<dbReference type="GO" id="GO:0046872">
    <property type="term" value="F:metal ion binding"/>
    <property type="evidence" value="ECO:0007669"/>
    <property type="project" value="UniProtKB-KW"/>
</dbReference>
<evidence type="ECO:0000259" key="7">
    <source>
        <dbReference type="PROSITE" id="PS50809"/>
    </source>
</evidence>
<comment type="subcellular location">
    <subcellularLocation>
        <location evidence="5">Nucleus</location>
    </subcellularLocation>
</comment>
<evidence type="ECO:0000256" key="1">
    <source>
        <dbReference type="ARBA" id="ARBA00022723"/>
    </source>
</evidence>
<comment type="caution">
    <text evidence="8">The sequence shown here is derived from an EMBL/GenBank/DDBJ whole genome shotgun (WGS) entry which is preliminary data.</text>
</comment>
<protein>
    <recommendedName>
        <fullName evidence="7">DM domain-containing protein</fullName>
    </recommendedName>
</protein>
<evidence type="ECO:0000256" key="3">
    <source>
        <dbReference type="ARBA" id="ARBA00023125"/>
    </source>
</evidence>
<evidence type="ECO:0000256" key="2">
    <source>
        <dbReference type="ARBA" id="ARBA00022833"/>
    </source>
</evidence>
<organism evidence="8 9">
    <name type="scientific">Pristionchus mayeri</name>
    <dbReference type="NCBI Taxonomy" id="1317129"/>
    <lineage>
        <taxon>Eukaryota</taxon>
        <taxon>Metazoa</taxon>
        <taxon>Ecdysozoa</taxon>
        <taxon>Nematoda</taxon>
        <taxon>Chromadorea</taxon>
        <taxon>Rhabditida</taxon>
        <taxon>Rhabditina</taxon>
        <taxon>Diplogasteromorpha</taxon>
        <taxon>Diplogasteroidea</taxon>
        <taxon>Neodiplogasteridae</taxon>
        <taxon>Pristionchus</taxon>
    </lineage>
</organism>